<feature type="transmembrane region" description="Helical" evidence="8">
    <location>
        <begin position="319"/>
        <end position="342"/>
    </location>
</feature>
<feature type="transmembrane region" description="Helical" evidence="8">
    <location>
        <begin position="290"/>
        <end position="313"/>
    </location>
</feature>
<dbReference type="GO" id="GO:0016763">
    <property type="term" value="F:pentosyltransferase activity"/>
    <property type="evidence" value="ECO:0007669"/>
    <property type="project" value="TreeGrafter"/>
</dbReference>
<keyword evidence="7 8" id="KW-0472">Membrane</keyword>
<feature type="transmembrane region" description="Helical" evidence="8">
    <location>
        <begin position="90"/>
        <end position="108"/>
    </location>
</feature>
<evidence type="ECO:0000256" key="6">
    <source>
        <dbReference type="ARBA" id="ARBA00022989"/>
    </source>
</evidence>
<evidence type="ECO:0000256" key="2">
    <source>
        <dbReference type="ARBA" id="ARBA00022475"/>
    </source>
</evidence>
<sequence length="553" mass="63889">MTLNLTEISKNRLLGMLTFVIIMLGFYFRLDQFFIQTLIDDEWHAVHQLLRSTPNKIFNSFGHADYSIPLTLFYWFEAHYFGLSELTMRMPALLFGLATMLFFTLFVYKHFSKYEAVLFGFLLSMSTVLTIYSHKARPYAITVFLVYFAIWAFYQYYNKSDKKILYAVLYCGTAALAVWLHIVVAFFVSAPFFLEFIRVFVKYKKQKLRKILTLTYLGIATLLVTSILILPPLLNDIASLANKSGKNTPSLQTLLGALYLMFSTKSTVIVIICSALAVIGLPRVFAKSVICINIAIGFVLTVLVIIIIQPAWIQHSATFLRYLLPIIPLFLIAITAGFYTLFELIEQRFSQNMAFYIKLVSLAMFVGLYVFNSPMFGLIKSPNSNINHSKYIFDFRDDKNKIRQHLLKRPVSNFWSTLSKSPLKFKIAVAPWYFESYNWDSPIWEGISKQLVLPGYLDGLCVNNRAGEVPNNQRFRFKNVAYLADPIDIASRNIYYIVYQKTSRFNFKNLYKNLDSCTDELINIYGKPFFEDELIMVFKPNLPRVVGDKVDKQ</sequence>
<evidence type="ECO:0000256" key="3">
    <source>
        <dbReference type="ARBA" id="ARBA00022676"/>
    </source>
</evidence>
<proteinExistence type="predicted"/>
<feature type="transmembrane region" description="Helical" evidence="8">
    <location>
        <begin position="114"/>
        <end position="132"/>
    </location>
</feature>
<keyword evidence="5 8" id="KW-0812">Transmembrane</keyword>
<feature type="transmembrane region" description="Helical" evidence="8">
    <location>
        <begin position="66"/>
        <end position="83"/>
    </location>
</feature>
<feature type="transmembrane region" description="Helical" evidence="8">
    <location>
        <begin position="139"/>
        <end position="158"/>
    </location>
</feature>
<organism evidence="9">
    <name type="scientific">hydrothermal vent metagenome</name>
    <dbReference type="NCBI Taxonomy" id="652676"/>
    <lineage>
        <taxon>unclassified sequences</taxon>
        <taxon>metagenomes</taxon>
        <taxon>ecological metagenomes</taxon>
    </lineage>
</organism>
<dbReference type="EMBL" id="UOEW01000358">
    <property type="protein sequence ID" value="VAW42330.1"/>
    <property type="molecule type" value="Genomic_DNA"/>
</dbReference>
<reference evidence="9" key="1">
    <citation type="submission" date="2018-06" db="EMBL/GenBank/DDBJ databases">
        <authorList>
            <person name="Zhirakovskaya E."/>
        </authorList>
    </citation>
    <scope>NUCLEOTIDE SEQUENCE</scope>
</reference>
<comment type="subcellular location">
    <subcellularLocation>
        <location evidence="1">Cell membrane</location>
        <topology evidence="1">Multi-pass membrane protein</topology>
    </subcellularLocation>
</comment>
<dbReference type="GO" id="GO:0008610">
    <property type="term" value="P:lipid biosynthetic process"/>
    <property type="evidence" value="ECO:0007669"/>
    <property type="project" value="UniProtKB-ARBA"/>
</dbReference>
<evidence type="ECO:0000313" key="9">
    <source>
        <dbReference type="EMBL" id="VAW42330.1"/>
    </source>
</evidence>
<dbReference type="GO" id="GO:0005886">
    <property type="term" value="C:plasma membrane"/>
    <property type="evidence" value="ECO:0007669"/>
    <property type="project" value="UniProtKB-SubCell"/>
</dbReference>
<evidence type="ECO:0000256" key="7">
    <source>
        <dbReference type="ARBA" id="ARBA00023136"/>
    </source>
</evidence>
<feature type="transmembrane region" description="Helical" evidence="8">
    <location>
        <begin position="354"/>
        <end position="371"/>
    </location>
</feature>
<keyword evidence="6 8" id="KW-1133">Transmembrane helix</keyword>
<evidence type="ECO:0000256" key="8">
    <source>
        <dbReference type="SAM" id="Phobius"/>
    </source>
</evidence>
<feature type="transmembrane region" description="Helical" evidence="8">
    <location>
        <begin position="164"/>
        <end position="194"/>
    </location>
</feature>
<gene>
    <name evidence="9" type="ORF">MNBD_GAMMA01-1104</name>
</gene>
<accession>A0A3B0VPC7</accession>
<name>A0A3B0VPC7_9ZZZZ</name>
<evidence type="ECO:0000256" key="5">
    <source>
        <dbReference type="ARBA" id="ARBA00022692"/>
    </source>
</evidence>
<dbReference type="PANTHER" id="PTHR33908:SF11">
    <property type="entry name" value="MEMBRANE PROTEIN"/>
    <property type="match status" value="1"/>
</dbReference>
<dbReference type="InterPro" id="IPR050297">
    <property type="entry name" value="LipidA_mod_glycosyltrf_83"/>
</dbReference>
<feature type="transmembrane region" description="Helical" evidence="8">
    <location>
        <begin position="12"/>
        <end position="30"/>
    </location>
</feature>
<feature type="transmembrane region" description="Helical" evidence="8">
    <location>
        <begin position="214"/>
        <end position="234"/>
    </location>
</feature>
<dbReference type="PANTHER" id="PTHR33908">
    <property type="entry name" value="MANNOSYLTRANSFERASE YKCB-RELATED"/>
    <property type="match status" value="1"/>
</dbReference>
<feature type="transmembrane region" description="Helical" evidence="8">
    <location>
        <begin position="254"/>
        <end position="278"/>
    </location>
</feature>
<evidence type="ECO:0000256" key="4">
    <source>
        <dbReference type="ARBA" id="ARBA00022679"/>
    </source>
</evidence>
<keyword evidence="4" id="KW-0808">Transferase</keyword>
<keyword evidence="3" id="KW-0328">Glycosyltransferase</keyword>
<keyword evidence="2" id="KW-1003">Cell membrane</keyword>
<evidence type="ECO:0000256" key="1">
    <source>
        <dbReference type="ARBA" id="ARBA00004651"/>
    </source>
</evidence>
<dbReference type="AlphaFoldDB" id="A0A3B0VPC7"/>
<protein>
    <submittedName>
        <fullName evidence="9">Uncharacterized protein</fullName>
    </submittedName>
</protein>